<evidence type="ECO:0000256" key="1">
    <source>
        <dbReference type="ARBA" id="ARBA00010617"/>
    </source>
</evidence>
<evidence type="ECO:0000256" key="2">
    <source>
        <dbReference type="SAM" id="MobiDB-lite"/>
    </source>
</evidence>
<dbReference type="PANTHER" id="PTHR46696">
    <property type="entry name" value="P450, PUTATIVE (EUROFUNG)-RELATED"/>
    <property type="match status" value="1"/>
</dbReference>
<organism evidence="3 4">
    <name type="scientific">Halosaccharopolyspora lacisalsi</name>
    <dbReference type="NCBI Taxonomy" id="1000566"/>
    <lineage>
        <taxon>Bacteria</taxon>
        <taxon>Bacillati</taxon>
        <taxon>Actinomycetota</taxon>
        <taxon>Actinomycetes</taxon>
        <taxon>Pseudonocardiales</taxon>
        <taxon>Pseudonocardiaceae</taxon>
        <taxon>Halosaccharopolyspora</taxon>
    </lineage>
</organism>
<dbReference type="PRINTS" id="PR00359">
    <property type="entry name" value="BP450"/>
</dbReference>
<dbReference type="GO" id="GO:0016705">
    <property type="term" value="F:oxidoreductase activity, acting on paired donors, with incorporation or reduction of molecular oxygen"/>
    <property type="evidence" value="ECO:0007669"/>
    <property type="project" value="InterPro"/>
</dbReference>
<dbReference type="GO" id="GO:0005506">
    <property type="term" value="F:iron ion binding"/>
    <property type="evidence" value="ECO:0007669"/>
    <property type="project" value="InterPro"/>
</dbReference>
<dbReference type="AlphaFoldDB" id="A0A839DZF8"/>
<dbReference type="EMBL" id="JACGWZ010000002">
    <property type="protein sequence ID" value="MBA8824601.1"/>
    <property type="molecule type" value="Genomic_DNA"/>
</dbReference>
<accession>A0A839DZF8</accession>
<dbReference type="PANTHER" id="PTHR46696:SF1">
    <property type="entry name" value="CYTOCHROME P450 YJIB-RELATED"/>
    <property type="match status" value="1"/>
</dbReference>
<protein>
    <submittedName>
        <fullName evidence="3">Cytochrome P450</fullName>
    </submittedName>
</protein>
<dbReference type="Gene3D" id="1.10.630.10">
    <property type="entry name" value="Cytochrome P450"/>
    <property type="match status" value="1"/>
</dbReference>
<dbReference type="Proteomes" id="UP000569329">
    <property type="component" value="Unassembled WGS sequence"/>
</dbReference>
<dbReference type="RefSeq" id="WP_235987153.1">
    <property type="nucleotide sequence ID" value="NZ_JACGWZ010000002.1"/>
</dbReference>
<comment type="caution">
    <text evidence="3">The sequence shown here is derived from an EMBL/GenBank/DDBJ whole genome shotgun (WGS) entry which is preliminary data.</text>
</comment>
<dbReference type="GO" id="GO:0020037">
    <property type="term" value="F:heme binding"/>
    <property type="evidence" value="ECO:0007669"/>
    <property type="project" value="InterPro"/>
</dbReference>
<evidence type="ECO:0000313" key="3">
    <source>
        <dbReference type="EMBL" id="MBA8824601.1"/>
    </source>
</evidence>
<proteinExistence type="inferred from homology"/>
<dbReference type="GO" id="GO:0004497">
    <property type="term" value="F:monooxygenase activity"/>
    <property type="evidence" value="ECO:0007669"/>
    <property type="project" value="InterPro"/>
</dbReference>
<dbReference type="InterPro" id="IPR036396">
    <property type="entry name" value="Cyt_P450_sf"/>
</dbReference>
<sequence length="152" mass="17188">MRTALADSRLSVSKENSYNGYRGFSLPPALDTNLLNTDPPEHTRLRSMVSKAFTSRRVEHLRDRVQSIADDLVGAMDSYERVDLMEHLAGPLPITVIRKLLGVPDRGRPNFRAWTDELLAPDPDRPEPRPRCPRLPAPLPRRARGRQADRTG</sequence>
<name>A0A839DZF8_9PSEU</name>
<dbReference type="SUPFAM" id="SSF48264">
    <property type="entry name" value="Cytochrome P450"/>
    <property type="match status" value="1"/>
</dbReference>
<keyword evidence="4" id="KW-1185">Reference proteome</keyword>
<evidence type="ECO:0000313" key="4">
    <source>
        <dbReference type="Proteomes" id="UP000569329"/>
    </source>
</evidence>
<reference evidence="3 4" key="1">
    <citation type="submission" date="2020-07" db="EMBL/GenBank/DDBJ databases">
        <title>Sequencing the genomes of 1000 actinobacteria strains.</title>
        <authorList>
            <person name="Klenk H.-P."/>
        </authorList>
    </citation>
    <scope>NUCLEOTIDE SEQUENCE [LARGE SCALE GENOMIC DNA]</scope>
    <source>
        <strain evidence="3 4">DSM 45975</strain>
    </source>
</reference>
<dbReference type="InterPro" id="IPR002397">
    <property type="entry name" value="Cyt_P450_B"/>
</dbReference>
<comment type="similarity">
    <text evidence="1">Belongs to the cytochrome P450 family.</text>
</comment>
<gene>
    <name evidence="3" type="ORF">FHX42_001948</name>
</gene>
<feature type="region of interest" description="Disordered" evidence="2">
    <location>
        <begin position="117"/>
        <end position="152"/>
    </location>
</feature>